<keyword evidence="2" id="KW-0812">Transmembrane</keyword>
<proteinExistence type="predicted"/>
<evidence type="ECO:0000256" key="1">
    <source>
        <dbReference type="SAM" id="MobiDB-lite"/>
    </source>
</evidence>
<feature type="transmembrane region" description="Helical" evidence="2">
    <location>
        <begin position="189"/>
        <end position="212"/>
    </location>
</feature>
<dbReference type="Proteomes" id="UP000053257">
    <property type="component" value="Unassembled WGS sequence"/>
</dbReference>
<evidence type="ECO:0000313" key="4">
    <source>
        <dbReference type="Proteomes" id="UP000053257"/>
    </source>
</evidence>
<protein>
    <submittedName>
        <fullName evidence="3">Uncharacterized protein</fullName>
    </submittedName>
</protein>
<dbReference type="OrthoDB" id="3227343at2759"/>
<feature type="compositionally biased region" description="Basic residues" evidence="1">
    <location>
        <begin position="364"/>
        <end position="374"/>
    </location>
</feature>
<reference evidence="3 4" key="1">
    <citation type="journal article" date="2014" name="PLoS Genet.">
        <title>Analysis of the Phlebiopsis gigantea genome, transcriptome and secretome provides insight into its pioneer colonization strategies of wood.</title>
        <authorList>
            <person name="Hori C."/>
            <person name="Ishida T."/>
            <person name="Igarashi K."/>
            <person name="Samejima M."/>
            <person name="Suzuki H."/>
            <person name="Master E."/>
            <person name="Ferreira P."/>
            <person name="Ruiz-Duenas F.J."/>
            <person name="Held B."/>
            <person name="Canessa P."/>
            <person name="Larrondo L.F."/>
            <person name="Schmoll M."/>
            <person name="Druzhinina I.S."/>
            <person name="Kubicek C.P."/>
            <person name="Gaskell J.A."/>
            <person name="Kersten P."/>
            <person name="St John F."/>
            <person name="Glasner J."/>
            <person name="Sabat G."/>
            <person name="Splinter BonDurant S."/>
            <person name="Syed K."/>
            <person name="Yadav J."/>
            <person name="Mgbeahuruike A.C."/>
            <person name="Kovalchuk A."/>
            <person name="Asiegbu F.O."/>
            <person name="Lackner G."/>
            <person name="Hoffmeister D."/>
            <person name="Rencoret J."/>
            <person name="Gutierrez A."/>
            <person name="Sun H."/>
            <person name="Lindquist E."/>
            <person name="Barry K."/>
            <person name="Riley R."/>
            <person name="Grigoriev I.V."/>
            <person name="Henrissat B."/>
            <person name="Kues U."/>
            <person name="Berka R.M."/>
            <person name="Martinez A.T."/>
            <person name="Covert S.F."/>
            <person name="Blanchette R.A."/>
            <person name="Cullen D."/>
        </authorList>
    </citation>
    <scope>NUCLEOTIDE SEQUENCE [LARGE SCALE GENOMIC DNA]</scope>
    <source>
        <strain evidence="3 4">11061_1 CR5-6</strain>
    </source>
</reference>
<dbReference type="AlphaFoldDB" id="A0A0C3RQG2"/>
<gene>
    <name evidence="3" type="ORF">PHLGIDRAFT_16794</name>
</gene>
<organism evidence="3 4">
    <name type="scientific">Phlebiopsis gigantea (strain 11061_1 CR5-6)</name>
    <name type="common">White-rot fungus</name>
    <name type="synonym">Peniophora gigantea</name>
    <dbReference type="NCBI Taxonomy" id="745531"/>
    <lineage>
        <taxon>Eukaryota</taxon>
        <taxon>Fungi</taxon>
        <taxon>Dikarya</taxon>
        <taxon>Basidiomycota</taxon>
        <taxon>Agaricomycotina</taxon>
        <taxon>Agaricomycetes</taxon>
        <taxon>Polyporales</taxon>
        <taxon>Phanerochaetaceae</taxon>
        <taxon>Phlebiopsis</taxon>
    </lineage>
</organism>
<keyword evidence="4" id="KW-1185">Reference proteome</keyword>
<feature type="region of interest" description="Disordered" evidence="1">
    <location>
        <begin position="346"/>
        <end position="426"/>
    </location>
</feature>
<dbReference type="HOGENOM" id="CLU_644214_0_0_1"/>
<feature type="region of interest" description="Disordered" evidence="1">
    <location>
        <begin position="121"/>
        <end position="155"/>
    </location>
</feature>
<keyword evidence="2" id="KW-1133">Transmembrane helix</keyword>
<evidence type="ECO:0000313" key="3">
    <source>
        <dbReference type="EMBL" id="KIP02056.1"/>
    </source>
</evidence>
<keyword evidence="2" id="KW-0472">Membrane</keyword>
<name>A0A0C3RQG2_PHLG1</name>
<dbReference type="EMBL" id="KN840708">
    <property type="protein sequence ID" value="KIP02056.1"/>
    <property type="molecule type" value="Genomic_DNA"/>
</dbReference>
<evidence type="ECO:0000256" key="2">
    <source>
        <dbReference type="SAM" id="Phobius"/>
    </source>
</evidence>
<accession>A0A0C3RQG2</accession>
<sequence length="426" mass="47226">MPQLLIWDHTSKNEYPGVCAYAQKVKYAVLSAHDSILAARVKQTRDANQRRRPSPFEKGDKVYVSTKNMSLPRGLAQKPIPKYIGPYEITQDYGNNLYKPLSDDPQVFLGTVRFDVRPSRPRARMNTRRRSPLMSLAPPQLPLRTPHRAPPASPPSHLIRTPLAPSHSHYLATRSTLCLSLSLQSSPSFILLTLIGLLLFFIMPAASAIALFGNQYLSFLERGAIELLDTSTRIWIYFPNEVVCSCLKVDSTIRKGHFSTKRHLMGRYHKLSTLFNQNNSCLFGLCTISEVDGSVTFTDKPPLPMDKLALKYNPPHQLSQTEEKDLHTSQALMRCLARCITKSDKCNPGKRKHDNSGCNSNGRKGTRKMKHAKKAFLGADSQGDSAAPSSAVKGAQGSEDDSKKKKKKDAGSSQSGETGEDATMQG</sequence>
<feature type="compositionally biased region" description="Basic residues" evidence="1">
    <location>
        <begin position="121"/>
        <end position="131"/>
    </location>
</feature>
<dbReference type="STRING" id="745531.A0A0C3RQG2"/>